<dbReference type="Gene3D" id="3.40.50.300">
    <property type="entry name" value="P-loop containing nucleotide triphosphate hydrolases"/>
    <property type="match status" value="1"/>
</dbReference>
<dbReference type="EMBL" id="JAAGMQ010000217">
    <property type="protein sequence ID" value="NEC33135.1"/>
    <property type="molecule type" value="Genomic_DNA"/>
</dbReference>
<name>A0A6G3T9K8_9ACTN</name>
<accession>A0A6G3T9K8</accession>
<gene>
    <name evidence="1" type="ORF">G3I66_08080</name>
</gene>
<dbReference type="InterPro" id="IPR027417">
    <property type="entry name" value="P-loop_NTPase"/>
</dbReference>
<dbReference type="SUPFAM" id="SSF52540">
    <property type="entry name" value="P-loop containing nucleoside triphosphate hydrolases"/>
    <property type="match status" value="1"/>
</dbReference>
<reference evidence="1 2" key="1">
    <citation type="submission" date="2020-01" db="EMBL/GenBank/DDBJ databases">
        <title>Insect and environment-associated Actinomycetes.</title>
        <authorList>
            <person name="Currrie C."/>
            <person name="Chevrette M."/>
            <person name="Carlson C."/>
            <person name="Stubbendieck R."/>
            <person name="Wendt-Pienkowski E."/>
        </authorList>
    </citation>
    <scope>NUCLEOTIDE SEQUENCE [LARGE SCALE GENOMIC DNA]</scope>
    <source>
        <strain evidence="1 2">SID7739</strain>
    </source>
</reference>
<feature type="non-terminal residue" evidence="1">
    <location>
        <position position="142"/>
    </location>
</feature>
<evidence type="ECO:0000313" key="2">
    <source>
        <dbReference type="Proteomes" id="UP000475666"/>
    </source>
</evidence>
<comment type="caution">
    <text evidence="1">The sequence shown here is derived from an EMBL/GenBank/DDBJ whole genome shotgun (WGS) entry which is preliminary data.</text>
</comment>
<dbReference type="AlphaFoldDB" id="A0A6G3T9K8"/>
<sequence>MTGQTTVRTAVRVHGRSAQRRALRAMLDALPTHGGRLLLAGEPGLGRTTLLQWAARSFRAGPVLHLGPGPDVNAHLTAGQLLDTLRAAAVAAPVLVCVDDAHRWDAPARTALARAARRLSTAGRVGLLLTVASDRAVGPEFA</sequence>
<evidence type="ECO:0000313" key="1">
    <source>
        <dbReference type="EMBL" id="NEC33135.1"/>
    </source>
</evidence>
<dbReference type="Proteomes" id="UP000475666">
    <property type="component" value="Unassembled WGS sequence"/>
</dbReference>
<protein>
    <submittedName>
        <fullName evidence="1">LuxR family transcriptional regulator</fullName>
    </submittedName>
</protein>
<organism evidence="1 2">
    <name type="scientific">Streptomyces rubrogriseus</name>
    <dbReference type="NCBI Taxonomy" id="194673"/>
    <lineage>
        <taxon>Bacteria</taxon>
        <taxon>Bacillati</taxon>
        <taxon>Actinomycetota</taxon>
        <taxon>Actinomycetes</taxon>
        <taxon>Kitasatosporales</taxon>
        <taxon>Streptomycetaceae</taxon>
        <taxon>Streptomyces</taxon>
        <taxon>Streptomyces violaceoruber group</taxon>
    </lineage>
</organism>
<proteinExistence type="predicted"/>